<dbReference type="GO" id="GO:0019172">
    <property type="term" value="F:glyoxalase III activity"/>
    <property type="evidence" value="ECO:0007669"/>
    <property type="project" value="TreeGrafter"/>
</dbReference>
<gene>
    <name evidence="5" type="ORF">ElyMa_003405400</name>
</gene>
<keyword evidence="1" id="KW-0346">Stress response</keyword>
<comment type="caution">
    <text evidence="5">The sequence shown here is derived from an EMBL/GenBank/DDBJ whole genome shotgun (WGS) entry which is preliminary data.</text>
</comment>
<dbReference type="GO" id="GO:0005737">
    <property type="term" value="C:cytoplasm"/>
    <property type="evidence" value="ECO:0007669"/>
    <property type="project" value="TreeGrafter"/>
</dbReference>
<protein>
    <submittedName>
        <fullName evidence="5">Thiamine biosynthesis protein ThiJ</fullName>
    </submittedName>
</protein>
<dbReference type="PANTHER" id="PTHR48094:SF11">
    <property type="entry name" value="GLUTATHIONE-INDEPENDENT GLYOXALASE HSP31-RELATED"/>
    <property type="match status" value="1"/>
</dbReference>
<dbReference type="InterPro" id="IPR029062">
    <property type="entry name" value="Class_I_gatase-like"/>
</dbReference>
<evidence type="ECO:0000313" key="5">
    <source>
        <dbReference type="EMBL" id="GFS24058.1"/>
    </source>
</evidence>
<feature type="domain" description="DJ-1/PfpI" evidence="4">
    <location>
        <begin position="44"/>
        <end position="177"/>
    </location>
</feature>
<dbReference type="PANTHER" id="PTHR48094">
    <property type="entry name" value="PROTEIN/NUCLEIC ACID DEGLYCASE DJ-1-RELATED"/>
    <property type="match status" value="1"/>
</dbReference>
<organism evidence="5 6">
    <name type="scientific">Elysia marginata</name>
    <dbReference type="NCBI Taxonomy" id="1093978"/>
    <lineage>
        <taxon>Eukaryota</taxon>
        <taxon>Metazoa</taxon>
        <taxon>Spiralia</taxon>
        <taxon>Lophotrochozoa</taxon>
        <taxon>Mollusca</taxon>
        <taxon>Gastropoda</taxon>
        <taxon>Heterobranchia</taxon>
        <taxon>Euthyneura</taxon>
        <taxon>Panpulmonata</taxon>
        <taxon>Sacoglossa</taxon>
        <taxon>Placobranchoidea</taxon>
        <taxon>Plakobranchidae</taxon>
        <taxon>Elysia</taxon>
    </lineage>
</organism>
<keyword evidence="2" id="KW-0456">Lyase</keyword>
<accession>A0AAV4JQ33</accession>
<evidence type="ECO:0000256" key="2">
    <source>
        <dbReference type="ARBA" id="ARBA00023239"/>
    </source>
</evidence>
<dbReference type="InterPro" id="IPR050325">
    <property type="entry name" value="Prot/Nucl_acid_deglycase"/>
</dbReference>
<dbReference type="Gene3D" id="3.40.50.880">
    <property type="match status" value="1"/>
</dbReference>
<evidence type="ECO:0000259" key="4">
    <source>
        <dbReference type="Pfam" id="PF01965"/>
    </source>
</evidence>
<dbReference type="SUPFAM" id="SSF52317">
    <property type="entry name" value="Class I glutamine amidotransferase-like"/>
    <property type="match status" value="1"/>
</dbReference>
<dbReference type="CDD" id="cd03141">
    <property type="entry name" value="GATase1_Hsp31_like"/>
    <property type="match status" value="1"/>
</dbReference>
<evidence type="ECO:0000256" key="1">
    <source>
        <dbReference type="ARBA" id="ARBA00023016"/>
    </source>
</evidence>
<keyword evidence="6" id="KW-1185">Reference proteome</keyword>
<dbReference type="Proteomes" id="UP000762676">
    <property type="component" value="Unassembled WGS sequence"/>
</dbReference>
<sequence length="181" mass="19237">MDLVLSLVGLDPESVIDYQDDPISQWFLENNEAQALVNNTKPPSEIDASDYAAVLYPGGHGPMFDLAINIEIAAITSQIYLNGGVVGSLCHGPAGLVPVLVNGEPIVKGCKITSFSNAEEDALDLSSHMPFMLESKLKEQGGDFSAADLWEKHVVVDKRLVTGQNPNSAAGVAEAMVDLLS</sequence>
<dbReference type="AlphaFoldDB" id="A0AAV4JQ33"/>
<dbReference type="Pfam" id="PF01965">
    <property type="entry name" value="DJ-1_PfpI"/>
    <property type="match status" value="1"/>
</dbReference>
<evidence type="ECO:0000256" key="3">
    <source>
        <dbReference type="ARBA" id="ARBA00038493"/>
    </source>
</evidence>
<dbReference type="EMBL" id="BMAT01007015">
    <property type="protein sequence ID" value="GFS24058.1"/>
    <property type="molecule type" value="Genomic_DNA"/>
</dbReference>
<proteinExistence type="inferred from homology"/>
<dbReference type="GO" id="GO:0019243">
    <property type="term" value="P:methylglyoxal catabolic process to D-lactate via S-lactoyl-glutathione"/>
    <property type="evidence" value="ECO:0007669"/>
    <property type="project" value="TreeGrafter"/>
</dbReference>
<dbReference type="InterPro" id="IPR002818">
    <property type="entry name" value="DJ-1/PfpI"/>
</dbReference>
<comment type="similarity">
    <text evidence="3">Belongs to the peptidase C56 family. HSP31-like subfamily.</text>
</comment>
<name>A0AAV4JQ33_9GAST</name>
<evidence type="ECO:0000313" key="6">
    <source>
        <dbReference type="Proteomes" id="UP000762676"/>
    </source>
</evidence>
<reference evidence="5 6" key="1">
    <citation type="journal article" date="2021" name="Elife">
        <title>Chloroplast acquisition without the gene transfer in kleptoplastic sea slugs, Plakobranchus ocellatus.</title>
        <authorList>
            <person name="Maeda T."/>
            <person name="Takahashi S."/>
            <person name="Yoshida T."/>
            <person name="Shimamura S."/>
            <person name="Takaki Y."/>
            <person name="Nagai Y."/>
            <person name="Toyoda A."/>
            <person name="Suzuki Y."/>
            <person name="Arimoto A."/>
            <person name="Ishii H."/>
            <person name="Satoh N."/>
            <person name="Nishiyama T."/>
            <person name="Hasebe M."/>
            <person name="Maruyama T."/>
            <person name="Minagawa J."/>
            <person name="Obokata J."/>
            <person name="Shigenobu S."/>
        </authorList>
    </citation>
    <scope>NUCLEOTIDE SEQUENCE [LARGE SCALE GENOMIC DNA]</scope>
</reference>